<keyword evidence="2" id="KW-1185">Reference proteome</keyword>
<dbReference type="RefSeq" id="WP_076978771.1">
    <property type="nucleotide sequence ID" value="NZ_CP019124.1"/>
</dbReference>
<protein>
    <submittedName>
        <fullName evidence="1">Uncharacterized protein</fullName>
    </submittedName>
</protein>
<evidence type="ECO:0000313" key="2">
    <source>
        <dbReference type="Proteomes" id="UP000187266"/>
    </source>
</evidence>
<dbReference type="EMBL" id="CP019124">
    <property type="protein sequence ID" value="APX88747.1"/>
    <property type="molecule type" value="Genomic_DNA"/>
</dbReference>
<name>A0A1U7DFH6_9RHOB</name>
<accession>A0A1U7DFH6</accession>
<sequence>MVDVTSSTHNAKPDSGFLGFFTSLFARRDAAFSFGILSGLTAHRIYKSLDAKSDAELARMGLKRTDIAQAAFTRAFPA</sequence>
<dbReference type="Proteomes" id="UP000187266">
    <property type="component" value="Chromosome"/>
</dbReference>
<dbReference type="AlphaFoldDB" id="A0A1U7DFH6"/>
<organism evidence="1 2">
    <name type="scientific">Brevirhabdus pacifica</name>
    <dbReference type="NCBI Taxonomy" id="1267768"/>
    <lineage>
        <taxon>Bacteria</taxon>
        <taxon>Pseudomonadati</taxon>
        <taxon>Pseudomonadota</taxon>
        <taxon>Alphaproteobacteria</taxon>
        <taxon>Rhodobacterales</taxon>
        <taxon>Paracoccaceae</taxon>
        <taxon>Brevirhabdus</taxon>
    </lineage>
</organism>
<reference evidence="1 2" key="1">
    <citation type="submission" date="2017-01" db="EMBL/GenBank/DDBJ databases">
        <title>Genomic analysis of Xuhuaishuia manganoxidans DY6-4.</title>
        <authorList>
            <person name="Wang X."/>
        </authorList>
    </citation>
    <scope>NUCLEOTIDE SEQUENCE [LARGE SCALE GENOMIC DNA]</scope>
    <source>
        <strain evidence="1 2">DY6-4</strain>
    </source>
</reference>
<evidence type="ECO:0000313" key="1">
    <source>
        <dbReference type="EMBL" id="APX88747.1"/>
    </source>
</evidence>
<dbReference type="OrthoDB" id="7867799at2"/>
<accession>A0A2M9DG33</accession>
<proteinExistence type="predicted"/>
<dbReference type="STRING" id="1267768.BV394_02535"/>
<gene>
    <name evidence="1" type="ORF">BV394_02535</name>
</gene>